<dbReference type="EMBL" id="QWDM01000228">
    <property type="protein sequence ID" value="RUT67530.1"/>
    <property type="molecule type" value="Genomic_DNA"/>
</dbReference>
<dbReference type="PANTHER" id="PTHR35004">
    <property type="entry name" value="TRANSPOSASE RV3428C-RELATED"/>
    <property type="match status" value="1"/>
</dbReference>
<dbReference type="OrthoDB" id="3193769at2"/>
<protein>
    <submittedName>
        <fullName evidence="1">Transposase</fullName>
    </submittedName>
</protein>
<gene>
    <name evidence="1" type="ORF">D0817_25965</name>
</gene>
<dbReference type="Proteomes" id="UP000288102">
    <property type="component" value="Unassembled WGS sequence"/>
</dbReference>
<reference evidence="2" key="1">
    <citation type="journal article" date="2019" name="Syst. Appl. Microbiol.">
        <title>Flavobacterium circumlabens sp. nov. and Flavobacterium cupreum sp. nov., two psychrotrophic species isolated from Antarctic environmental samples.</title>
        <authorList>
            <person name="Kralova S."/>
            <person name="Busse H.-J."/>
            <person name="Svec P."/>
            <person name="Maslanova I."/>
            <person name="Stankova E."/>
            <person name="Bartak M."/>
            <person name="Sedlacek I."/>
        </authorList>
    </citation>
    <scope>NUCLEOTIDE SEQUENCE [LARGE SCALE GENOMIC DNA]</scope>
    <source>
        <strain evidence="2">CCM 8825</strain>
    </source>
</reference>
<dbReference type="PANTHER" id="PTHR35004:SF7">
    <property type="entry name" value="INTEGRASE PROTEIN"/>
    <property type="match status" value="1"/>
</dbReference>
<name>A0A433ZZH2_9FLAO</name>
<sequence length="97" mass="10812">SQVSHLKLCASRAFWLAAYPSQGHEMLFDAHTRSFAALGGVSRRGIYDNMKTAVDKVNKGKGRIVNARFASMCSHYLFDPDFCNRASGWEKGVVEKN</sequence>
<keyword evidence="2" id="KW-1185">Reference proteome</keyword>
<evidence type="ECO:0000313" key="2">
    <source>
        <dbReference type="Proteomes" id="UP000288102"/>
    </source>
</evidence>
<evidence type="ECO:0000313" key="1">
    <source>
        <dbReference type="EMBL" id="RUT67530.1"/>
    </source>
</evidence>
<accession>A0A433ZZH2</accession>
<organism evidence="1 2">
    <name type="scientific">Flavobacterium cupreum</name>
    <dbReference type="NCBI Taxonomy" id="2133766"/>
    <lineage>
        <taxon>Bacteria</taxon>
        <taxon>Pseudomonadati</taxon>
        <taxon>Bacteroidota</taxon>
        <taxon>Flavobacteriia</taxon>
        <taxon>Flavobacteriales</taxon>
        <taxon>Flavobacteriaceae</taxon>
        <taxon>Flavobacterium</taxon>
    </lineage>
</organism>
<proteinExistence type="predicted"/>
<feature type="non-terminal residue" evidence="1">
    <location>
        <position position="1"/>
    </location>
</feature>
<feature type="non-terminal residue" evidence="1">
    <location>
        <position position="97"/>
    </location>
</feature>
<comment type="caution">
    <text evidence="1">The sequence shown here is derived from an EMBL/GenBank/DDBJ whole genome shotgun (WGS) entry which is preliminary data.</text>
</comment>
<dbReference type="AlphaFoldDB" id="A0A433ZZH2"/>